<feature type="compositionally biased region" description="Polar residues" evidence="2">
    <location>
        <begin position="559"/>
        <end position="571"/>
    </location>
</feature>
<proteinExistence type="predicted"/>
<reference evidence="3 4" key="1">
    <citation type="journal article" date="2019" name="Fungal Biol. Biotechnol.">
        <title>Draft genome sequence of fastidious pathogen Ceratobasidium theobromae, which causes vascular-streak dieback in Theobroma cacao.</title>
        <authorList>
            <person name="Ali S.S."/>
            <person name="Asman A."/>
            <person name="Shao J."/>
            <person name="Firmansyah A.P."/>
            <person name="Susilo A.W."/>
            <person name="Rosmana A."/>
            <person name="McMahon P."/>
            <person name="Junaid M."/>
            <person name="Guest D."/>
            <person name="Kheng T.Y."/>
            <person name="Meinhardt L.W."/>
            <person name="Bailey B.A."/>
        </authorList>
    </citation>
    <scope>NUCLEOTIDE SEQUENCE [LARGE SCALE GENOMIC DNA]</scope>
    <source>
        <strain evidence="3 4">CT2</strain>
    </source>
</reference>
<feature type="region of interest" description="Disordered" evidence="2">
    <location>
        <begin position="549"/>
        <end position="571"/>
    </location>
</feature>
<dbReference type="Proteomes" id="UP000383932">
    <property type="component" value="Unassembled WGS sequence"/>
</dbReference>
<dbReference type="AlphaFoldDB" id="A0A5N5QRS8"/>
<feature type="coiled-coil region" evidence="1">
    <location>
        <begin position="310"/>
        <end position="337"/>
    </location>
</feature>
<dbReference type="PANTHER" id="PTHR21974">
    <property type="entry name" value="RE15880P"/>
    <property type="match status" value="1"/>
</dbReference>
<accession>A0A5N5QRS8</accession>
<feature type="region of interest" description="Disordered" evidence="2">
    <location>
        <begin position="383"/>
        <end position="487"/>
    </location>
</feature>
<evidence type="ECO:0000256" key="1">
    <source>
        <dbReference type="SAM" id="Coils"/>
    </source>
</evidence>
<keyword evidence="1" id="KW-0175">Coiled coil</keyword>
<comment type="caution">
    <text evidence="3">The sequence shown here is derived from an EMBL/GenBank/DDBJ whole genome shotgun (WGS) entry which is preliminary data.</text>
</comment>
<dbReference type="OrthoDB" id="2562743at2759"/>
<evidence type="ECO:0000256" key="2">
    <source>
        <dbReference type="SAM" id="MobiDB-lite"/>
    </source>
</evidence>
<protein>
    <submittedName>
        <fullName evidence="3">Uncharacterized protein</fullName>
    </submittedName>
</protein>
<feature type="compositionally biased region" description="Basic and acidic residues" evidence="2">
    <location>
        <begin position="549"/>
        <end position="558"/>
    </location>
</feature>
<dbReference type="EMBL" id="SSOP01000021">
    <property type="protein sequence ID" value="KAB5594404.1"/>
    <property type="molecule type" value="Genomic_DNA"/>
</dbReference>
<name>A0A5N5QRS8_9AGAM</name>
<gene>
    <name evidence="3" type="ORF">CTheo_2181</name>
</gene>
<evidence type="ECO:0000313" key="3">
    <source>
        <dbReference type="EMBL" id="KAB5594404.1"/>
    </source>
</evidence>
<dbReference type="PANTHER" id="PTHR21974:SF2">
    <property type="entry name" value="RE15880P"/>
    <property type="match status" value="1"/>
</dbReference>
<sequence length="571" mass="62612">MPGPISQEKIQEHTNLINTLNALDYVPAAQEDNDARLAVINAEIGPRQQGVESLERKTKSEYKDLHKAKSPTRQFFLRLRQGEEAVDQLLKKEHQEYLEAFQAEHNAREKLAILLQEKHEREAAKVDLANKQRMLEEIKEKIQALYEGLFAGPTPDYPEEEAAERQLSQAQSNYHRTQLYFNKHSTALASLIKAEITIRTCTAKVTEARTATENMKKSGVFSIMSEQLVQCSSLLGAQLAAGNAQRLLRDADQSMGTRVYQVVGPLDVIPSAPPSSEWNGERYVLHFEPGFINTLDECLTKLGEARTRLADEIKEAYRRLNERHEAIRQRAVDLQTARKELADIRCQIMIRLTNPATLEARTHISAPNAHEVGDSELPVYFDTKNTAGSPTKDPQGKVSIGVPSYEESQTHTKSVGGFRVELPGSSSQSTASPAYVPQVSMPTPGPGSVGGFRVPPTNGPSHLGPSLKLKIPEPQGSRSPSPTTPAISLASPQLQVAGPSTNSTQPRPNSWSLNPYAAAMVRRATIDNVGLTIPGGWPGNNPFLSLISERADIDDKSQTEGASSTGSTAHN</sequence>
<keyword evidence="4" id="KW-1185">Reference proteome</keyword>
<feature type="coiled-coil region" evidence="1">
    <location>
        <begin position="121"/>
        <end position="148"/>
    </location>
</feature>
<organism evidence="3 4">
    <name type="scientific">Ceratobasidium theobromae</name>
    <dbReference type="NCBI Taxonomy" id="1582974"/>
    <lineage>
        <taxon>Eukaryota</taxon>
        <taxon>Fungi</taxon>
        <taxon>Dikarya</taxon>
        <taxon>Basidiomycota</taxon>
        <taxon>Agaricomycotina</taxon>
        <taxon>Agaricomycetes</taxon>
        <taxon>Cantharellales</taxon>
        <taxon>Ceratobasidiaceae</taxon>
        <taxon>Ceratobasidium</taxon>
    </lineage>
</organism>
<evidence type="ECO:0000313" key="4">
    <source>
        <dbReference type="Proteomes" id="UP000383932"/>
    </source>
</evidence>
<feature type="compositionally biased region" description="Polar residues" evidence="2">
    <location>
        <begin position="476"/>
        <end position="487"/>
    </location>
</feature>